<feature type="transmembrane region" description="Helical" evidence="1">
    <location>
        <begin position="154"/>
        <end position="169"/>
    </location>
</feature>
<proteinExistence type="predicted"/>
<evidence type="ECO:0000313" key="2">
    <source>
        <dbReference type="EMBL" id="MCX2745859.1"/>
    </source>
</evidence>
<organism evidence="2 3">
    <name type="scientific">Mangrovivirga halotolerans</name>
    <dbReference type="NCBI Taxonomy" id="2993936"/>
    <lineage>
        <taxon>Bacteria</taxon>
        <taxon>Pseudomonadati</taxon>
        <taxon>Bacteroidota</taxon>
        <taxon>Cytophagia</taxon>
        <taxon>Cytophagales</taxon>
        <taxon>Mangrovivirgaceae</taxon>
        <taxon>Mangrovivirga</taxon>
    </lineage>
</organism>
<feature type="transmembrane region" description="Helical" evidence="1">
    <location>
        <begin position="128"/>
        <end position="145"/>
    </location>
</feature>
<keyword evidence="1" id="KW-1133">Transmembrane helix</keyword>
<reference evidence="2 3" key="1">
    <citation type="submission" date="2022-11" db="EMBL/GenBank/DDBJ databases">
        <title>The characterization of three novel Bacteroidetes species and genomic analysis of their roles in tidal elemental geochemical cycles.</title>
        <authorList>
            <person name="Ma K."/>
        </authorList>
    </citation>
    <scope>NUCLEOTIDE SEQUENCE [LARGE SCALE GENOMIC DNA]</scope>
    <source>
        <strain evidence="2 3">M17</strain>
    </source>
</reference>
<name>A0ABT3RVR7_9BACT</name>
<feature type="transmembrane region" description="Helical" evidence="1">
    <location>
        <begin position="196"/>
        <end position="216"/>
    </location>
</feature>
<feature type="transmembrane region" description="Helical" evidence="1">
    <location>
        <begin position="175"/>
        <end position="191"/>
    </location>
</feature>
<evidence type="ECO:0000313" key="3">
    <source>
        <dbReference type="Proteomes" id="UP001209885"/>
    </source>
</evidence>
<comment type="caution">
    <text evidence="2">The sequence shown here is derived from an EMBL/GenBank/DDBJ whole genome shotgun (WGS) entry which is preliminary data.</text>
</comment>
<accession>A0ABT3RVR7</accession>
<feature type="transmembrane region" description="Helical" evidence="1">
    <location>
        <begin position="12"/>
        <end position="30"/>
    </location>
</feature>
<evidence type="ECO:0008006" key="4">
    <source>
        <dbReference type="Google" id="ProtNLM"/>
    </source>
</evidence>
<dbReference type="Proteomes" id="UP001209885">
    <property type="component" value="Unassembled WGS sequence"/>
</dbReference>
<protein>
    <recommendedName>
        <fullName evidence="4">Glycosyltransferase RgtA/B/C/D-like domain-containing protein</fullName>
    </recommendedName>
</protein>
<feature type="transmembrane region" description="Helical" evidence="1">
    <location>
        <begin position="104"/>
        <end position="122"/>
    </location>
</feature>
<keyword evidence="1" id="KW-0812">Transmembrane</keyword>
<keyword evidence="3" id="KW-1185">Reference proteome</keyword>
<evidence type="ECO:0000256" key="1">
    <source>
        <dbReference type="SAM" id="Phobius"/>
    </source>
</evidence>
<dbReference type="EMBL" id="JAPFQN010000012">
    <property type="protein sequence ID" value="MCX2745859.1"/>
    <property type="molecule type" value="Genomic_DNA"/>
</dbReference>
<keyword evidence="1" id="KW-0472">Membrane</keyword>
<gene>
    <name evidence="2" type="ORF">OO013_18400</name>
</gene>
<feature type="transmembrane region" description="Helical" evidence="1">
    <location>
        <begin position="308"/>
        <end position="326"/>
    </location>
</feature>
<feature type="transmembrane region" description="Helical" evidence="1">
    <location>
        <begin position="251"/>
        <end position="269"/>
    </location>
</feature>
<dbReference type="RefSeq" id="WP_266058461.1">
    <property type="nucleotide sequence ID" value="NZ_JAPFQN010000012.1"/>
</dbReference>
<feature type="transmembrane region" description="Helical" evidence="1">
    <location>
        <begin position="281"/>
        <end position="302"/>
    </location>
</feature>
<feature type="transmembrane region" description="Helical" evidence="1">
    <location>
        <begin position="333"/>
        <end position="351"/>
    </location>
</feature>
<sequence>MINSRRIISTSQVVIVLLFSVLPLVFSYPYRINIFLSWEGAYRIMNGDMPFKDFGIPMGYAYWLLPSLFFKIFGPKLFTLIIYQAFINFIGGLTFIKILRAFKINPYSIAIACLIYGLTYIFLNYWPWYNHSAFVFGQIGLYFTLKYILQSQKPYLLVLAGLFTFISFWTKQDYGGLWIIFITILIIIKSIESKRIYLPLISSAAFVLPLILLFIFHSDHDINYWFNYGQDPHSARIMPVNFLHKILGGSFFEKAGLLVIAGIGGYKLYKRELKLFSNDFYLILTVCGILCLGIVSKVTSVLQLGNDAFIYAYIFIGIFEPFRLIKSYNFEKVAIAFVIVFLLGSELYWGYASSMFGISPPVTFNKVASEEQTEPWVFTPFDTFKRIKVPKSTAETMIWLKDYNKRLPAEPKVLNMTELTPLNHEFNWEYEYGTPLWFHYRVSIFDKQVEEYCEKIDSKKYDLILFENIPNLNNFYPDKIKKCLEEEYKLVKTCSAPRQIPGATIDIYVK</sequence>